<keyword evidence="3" id="KW-1185">Reference proteome</keyword>
<comment type="caution">
    <text evidence="2">The sequence shown here is derived from an EMBL/GenBank/DDBJ whole genome shotgun (WGS) entry which is preliminary data.</text>
</comment>
<dbReference type="GO" id="GO:0003677">
    <property type="term" value="F:DNA binding"/>
    <property type="evidence" value="ECO:0007669"/>
    <property type="project" value="InterPro"/>
</dbReference>
<dbReference type="EMBL" id="JACOFV010000026">
    <property type="protein sequence ID" value="MBC3864249.1"/>
    <property type="molecule type" value="Genomic_DNA"/>
</dbReference>
<evidence type="ECO:0000313" key="3">
    <source>
        <dbReference type="Proteomes" id="UP000634011"/>
    </source>
</evidence>
<dbReference type="AlphaFoldDB" id="A0A923HIB2"/>
<dbReference type="InterPro" id="IPR000792">
    <property type="entry name" value="Tscrpt_reg_LuxR_C"/>
</dbReference>
<evidence type="ECO:0000313" key="2">
    <source>
        <dbReference type="EMBL" id="MBC3864249.1"/>
    </source>
</evidence>
<dbReference type="Proteomes" id="UP000634011">
    <property type="component" value="Unassembled WGS sequence"/>
</dbReference>
<dbReference type="Gene3D" id="1.10.10.10">
    <property type="entry name" value="Winged helix-like DNA-binding domain superfamily/Winged helix DNA-binding domain"/>
    <property type="match status" value="1"/>
</dbReference>
<sequence length="330" mass="37276">MNEINNLLLDIYHASQNTCVSEFSDKIFSLIKREINFDSGGFCDFNTSDTSGIKLLSAAAHNISTYDKLHARQNYLEPEFVEGQNKLTSADPSLAMAFKNKGNSVTLSVYDKGIKSNVAAYGIKTECIQTMVMVLAPPMPNRFQTLSLWRRKNNAEYVQNDNCKANIIFPHVFQAFAINRQIHRISEVKNPVNGTAICSLEGALLFIDDVAEDFLFKEFHTWIPPFLPSILLENLGSTSERIYIGKMFVLTARRQKDLLFLNFRKTMTFENLSPTELVIAEMLVRNETYKAIAQKLGNQPATVRNQAHSIYSKFGISGKAELAKIINQIR</sequence>
<dbReference type="SMART" id="SM00421">
    <property type="entry name" value="HTH_LUXR"/>
    <property type="match status" value="1"/>
</dbReference>
<dbReference type="InterPro" id="IPR016032">
    <property type="entry name" value="Sig_transdc_resp-reg_C-effctor"/>
</dbReference>
<dbReference type="RefSeq" id="WP_186914191.1">
    <property type="nucleotide sequence ID" value="NZ_JACOFV010000026.1"/>
</dbReference>
<accession>A0A923HIB2</accession>
<reference evidence="2" key="1">
    <citation type="submission" date="2020-08" db="EMBL/GenBank/DDBJ databases">
        <title>Novel species isolated from subtropical streams in China.</title>
        <authorList>
            <person name="Lu H."/>
        </authorList>
    </citation>
    <scope>NUCLEOTIDE SEQUENCE</scope>
    <source>
        <strain evidence="2">KACC 12607</strain>
    </source>
</reference>
<protein>
    <submittedName>
        <fullName evidence="2">Response regulator transcription factor</fullName>
    </submittedName>
</protein>
<dbReference type="SUPFAM" id="SSF46894">
    <property type="entry name" value="C-terminal effector domain of the bipartite response regulators"/>
    <property type="match status" value="1"/>
</dbReference>
<feature type="domain" description="HTH luxR-type" evidence="1">
    <location>
        <begin position="265"/>
        <end position="330"/>
    </location>
</feature>
<dbReference type="GO" id="GO:0006355">
    <property type="term" value="P:regulation of DNA-templated transcription"/>
    <property type="evidence" value="ECO:0007669"/>
    <property type="project" value="InterPro"/>
</dbReference>
<organism evidence="2 3">
    <name type="scientific">Undibacterium jejuense</name>
    <dbReference type="NCBI Taxonomy" id="1344949"/>
    <lineage>
        <taxon>Bacteria</taxon>
        <taxon>Pseudomonadati</taxon>
        <taxon>Pseudomonadota</taxon>
        <taxon>Betaproteobacteria</taxon>
        <taxon>Burkholderiales</taxon>
        <taxon>Oxalobacteraceae</taxon>
        <taxon>Undibacterium</taxon>
    </lineage>
</organism>
<dbReference type="PROSITE" id="PS50043">
    <property type="entry name" value="HTH_LUXR_2"/>
    <property type="match status" value="1"/>
</dbReference>
<evidence type="ECO:0000259" key="1">
    <source>
        <dbReference type="PROSITE" id="PS50043"/>
    </source>
</evidence>
<dbReference type="Pfam" id="PF00196">
    <property type="entry name" value="GerE"/>
    <property type="match status" value="1"/>
</dbReference>
<proteinExistence type="predicted"/>
<gene>
    <name evidence="2" type="ORF">H8K32_19270</name>
</gene>
<dbReference type="InterPro" id="IPR036388">
    <property type="entry name" value="WH-like_DNA-bd_sf"/>
</dbReference>
<name>A0A923HIB2_9BURK</name>